<dbReference type="Pfam" id="PF03006">
    <property type="entry name" value="HlyIII"/>
    <property type="match status" value="1"/>
</dbReference>
<gene>
    <name evidence="7" type="ORF">GOP47_0000476</name>
</gene>
<feature type="transmembrane region" description="Helical" evidence="6">
    <location>
        <begin position="219"/>
        <end position="242"/>
    </location>
</feature>
<feature type="binding site" evidence="5">
    <location>
        <position position="325"/>
    </location>
    <ligand>
        <name>Zn(2+)</name>
        <dbReference type="ChEBI" id="CHEBI:29105"/>
    </ligand>
</feature>
<evidence type="ECO:0000313" key="7">
    <source>
        <dbReference type="EMBL" id="KAI5084307.1"/>
    </source>
</evidence>
<keyword evidence="4 6" id="KW-0472">Membrane</keyword>
<dbReference type="InterPro" id="IPR004254">
    <property type="entry name" value="AdipoR/HlyIII-related"/>
</dbReference>
<dbReference type="OrthoDB" id="529367at2759"/>
<proteinExistence type="predicted"/>
<dbReference type="GO" id="GO:0046872">
    <property type="term" value="F:metal ion binding"/>
    <property type="evidence" value="ECO:0007669"/>
    <property type="project" value="UniProtKB-KW"/>
</dbReference>
<keyword evidence="8" id="KW-1185">Reference proteome</keyword>
<dbReference type="PANTHER" id="PTHR20855:SF115">
    <property type="entry name" value="HEPTAHELICAL TRANSMEMBRANE PROTEIN 1"/>
    <property type="match status" value="1"/>
</dbReference>
<evidence type="ECO:0000256" key="6">
    <source>
        <dbReference type="SAM" id="Phobius"/>
    </source>
</evidence>
<keyword evidence="5" id="KW-0479">Metal-binding</keyword>
<dbReference type="Proteomes" id="UP000886520">
    <property type="component" value="Chromosome 1"/>
</dbReference>
<feature type="transmembrane region" description="Helical" evidence="6">
    <location>
        <begin position="284"/>
        <end position="303"/>
    </location>
</feature>
<evidence type="ECO:0000256" key="1">
    <source>
        <dbReference type="ARBA" id="ARBA00004141"/>
    </source>
</evidence>
<dbReference type="PANTHER" id="PTHR20855">
    <property type="entry name" value="ADIPOR/PROGESTIN RECEPTOR-RELATED"/>
    <property type="match status" value="1"/>
</dbReference>
<evidence type="ECO:0000256" key="5">
    <source>
        <dbReference type="PIRSR" id="PIRSR604254-1"/>
    </source>
</evidence>
<accession>A0A9D4ZSX8</accession>
<dbReference type="GO" id="GO:0016020">
    <property type="term" value="C:membrane"/>
    <property type="evidence" value="ECO:0007669"/>
    <property type="project" value="UniProtKB-SubCell"/>
</dbReference>
<feature type="binding site" evidence="5">
    <location>
        <position position="321"/>
    </location>
    <ligand>
        <name>Zn(2+)</name>
        <dbReference type="ChEBI" id="CHEBI:29105"/>
    </ligand>
</feature>
<keyword evidence="5" id="KW-0862">Zinc</keyword>
<comment type="subcellular location">
    <subcellularLocation>
        <location evidence="1">Membrane</location>
        <topology evidence="1">Multi-pass membrane protein</topology>
    </subcellularLocation>
</comment>
<evidence type="ECO:0000256" key="2">
    <source>
        <dbReference type="ARBA" id="ARBA00022692"/>
    </source>
</evidence>
<keyword evidence="2 6" id="KW-0812">Transmembrane</keyword>
<evidence type="ECO:0000256" key="4">
    <source>
        <dbReference type="ARBA" id="ARBA00023136"/>
    </source>
</evidence>
<feature type="transmembrane region" description="Helical" evidence="6">
    <location>
        <begin position="86"/>
        <end position="107"/>
    </location>
</feature>
<evidence type="ECO:0000256" key="3">
    <source>
        <dbReference type="ARBA" id="ARBA00022989"/>
    </source>
</evidence>
<feature type="transmembrane region" description="Helical" evidence="6">
    <location>
        <begin position="254"/>
        <end position="272"/>
    </location>
</feature>
<dbReference type="GO" id="GO:0009744">
    <property type="term" value="P:response to sucrose"/>
    <property type="evidence" value="ECO:0007669"/>
    <property type="project" value="UniProtKB-ARBA"/>
</dbReference>
<name>A0A9D4ZSX8_ADICA</name>
<dbReference type="EMBL" id="JABFUD020000001">
    <property type="protein sequence ID" value="KAI5084307.1"/>
    <property type="molecule type" value="Genomic_DNA"/>
</dbReference>
<feature type="transmembrane region" description="Helical" evidence="6">
    <location>
        <begin position="158"/>
        <end position="180"/>
    </location>
</feature>
<feature type="transmembrane region" description="Helical" evidence="6">
    <location>
        <begin position="192"/>
        <end position="213"/>
    </location>
</feature>
<keyword evidence="3 6" id="KW-1133">Transmembrane helix</keyword>
<sequence length="353" mass="40805">MKQDSQDHDCSSDDNPLLDAVEDSLNGTVKVWKKVQDEVKREYRLLEYHALPEYLKDNEYILSHYRADFTFTQAFRSLFELHNETVNIWTHLLGFLCFLILTIFTVVELWQWQSSLSRCQHDQGQENNTYEPCLLLVMKERLSRVTDPVLQRTTRWPFFVFMGGSMFCLFASTVCHLFTCHSKPLAIFLMRVDYAGIAIMIATSFFPPIYYIFQCTPIWQWLYLGTISVMGVIAVVVLFAPVCQSPKYRPFRAFLFLTMGVSGLIPAVHAVVTNWHEPLCAVTVAHEAIMAGFYALGTMIYVIRIPERWKPGKFDLGGHSHNLFHILVIAGAYTHYRAALLFLEWRDTRACSQ</sequence>
<evidence type="ECO:0000313" key="8">
    <source>
        <dbReference type="Proteomes" id="UP000886520"/>
    </source>
</evidence>
<organism evidence="7 8">
    <name type="scientific">Adiantum capillus-veneris</name>
    <name type="common">Maidenhair fern</name>
    <dbReference type="NCBI Taxonomy" id="13818"/>
    <lineage>
        <taxon>Eukaryota</taxon>
        <taxon>Viridiplantae</taxon>
        <taxon>Streptophyta</taxon>
        <taxon>Embryophyta</taxon>
        <taxon>Tracheophyta</taxon>
        <taxon>Polypodiopsida</taxon>
        <taxon>Polypodiidae</taxon>
        <taxon>Polypodiales</taxon>
        <taxon>Pteridineae</taxon>
        <taxon>Pteridaceae</taxon>
        <taxon>Vittarioideae</taxon>
        <taxon>Adiantum</taxon>
    </lineage>
</organism>
<feature type="binding site" evidence="5">
    <location>
        <position position="176"/>
    </location>
    <ligand>
        <name>Zn(2+)</name>
        <dbReference type="ChEBI" id="CHEBI:29105"/>
    </ligand>
</feature>
<reference evidence="7" key="1">
    <citation type="submission" date="2021-01" db="EMBL/GenBank/DDBJ databases">
        <title>Adiantum capillus-veneris genome.</title>
        <authorList>
            <person name="Fang Y."/>
            <person name="Liao Q."/>
        </authorList>
    </citation>
    <scope>NUCLEOTIDE SEQUENCE</scope>
    <source>
        <strain evidence="7">H3</strain>
        <tissue evidence="7">Leaf</tissue>
    </source>
</reference>
<dbReference type="GO" id="GO:0009725">
    <property type="term" value="P:response to hormone"/>
    <property type="evidence" value="ECO:0007669"/>
    <property type="project" value="TreeGrafter"/>
</dbReference>
<protein>
    <submittedName>
        <fullName evidence="7">Uncharacterized protein</fullName>
    </submittedName>
</protein>
<dbReference type="GO" id="GO:0038023">
    <property type="term" value="F:signaling receptor activity"/>
    <property type="evidence" value="ECO:0007669"/>
    <property type="project" value="TreeGrafter"/>
</dbReference>
<dbReference type="AlphaFoldDB" id="A0A9D4ZSX8"/>
<comment type="caution">
    <text evidence="7">The sequence shown here is derived from an EMBL/GenBank/DDBJ whole genome shotgun (WGS) entry which is preliminary data.</text>
</comment>